<dbReference type="RefSeq" id="WP_169886526.1">
    <property type="nucleotide sequence ID" value="NZ_JAAQWG010000092.1"/>
</dbReference>
<evidence type="ECO:0000313" key="2">
    <source>
        <dbReference type="EMBL" id="NMY13353.1"/>
    </source>
</evidence>
<dbReference type="Proteomes" id="UP000537729">
    <property type="component" value="Unassembled WGS sequence"/>
</dbReference>
<accession>A0A7Y1ACQ6</accession>
<evidence type="ECO:0000313" key="3">
    <source>
        <dbReference type="Proteomes" id="UP000537729"/>
    </source>
</evidence>
<protein>
    <submittedName>
        <fullName evidence="2">Uncharacterized protein</fullName>
    </submittedName>
</protein>
<comment type="caution">
    <text evidence="2">The sequence shown here is derived from an EMBL/GenBank/DDBJ whole genome shotgun (WGS) entry which is preliminary data.</text>
</comment>
<evidence type="ECO:0000256" key="1">
    <source>
        <dbReference type="SAM" id="MobiDB-lite"/>
    </source>
</evidence>
<gene>
    <name evidence="2" type="ORF">HBO38_34000</name>
</gene>
<reference evidence="2 3" key="1">
    <citation type="journal article" date="2020" name="Front. Microbiol.">
        <title>Genetic Organization of the aprX-lipA2 Operon Affects the Proteolytic Potential of Pseudomonas Species in Milk.</title>
        <authorList>
            <person name="Maier C."/>
            <person name="Huptas C."/>
            <person name="von Neubeck M."/>
            <person name="Scherer S."/>
            <person name="Wenning M."/>
            <person name="Lucking G."/>
        </authorList>
    </citation>
    <scope>NUCLEOTIDE SEQUENCE [LARGE SCALE GENOMIC DNA]</scope>
    <source>
        <strain evidence="2 3">DSM 16272</strain>
    </source>
</reference>
<name>A0A7Y1ACQ6_PSEVE</name>
<dbReference type="EMBL" id="JAAQWG010000092">
    <property type="protein sequence ID" value="NMY13353.1"/>
    <property type="molecule type" value="Genomic_DNA"/>
</dbReference>
<sequence>MTRNQEEMAKYAASMLASGDRNPFDAPDGWGDSETPPPPAHDWAERAARGIISELDDRGAAMNEAFHPEKIDQETRKEIVDVMAAIMREAHRQKDDEAK</sequence>
<dbReference type="AlphaFoldDB" id="A0A7Y1ACQ6"/>
<feature type="region of interest" description="Disordered" evidence="1">
    <location>
        <begin position="1"/>
        <end position="42"/>
    </location>
</feature>
<proteinExistence type="predicted"/>
<organism evidence="2 3">
    <name type="scientific">Pseudomonas veronii</name>
    <dbReference type="NCBI Taxonomy" id="76761"/>
    <lineage>
        <taxon>Bacteria</taxon>
        <taxon>Pseudomonadati</taxon>
        <taxon>Pseudomonadota</taxon>
        <taxon>Gammaproteobacteria</taxon>
        <taxon>Pseudomonadales</taxon>
        <taxon>Pseudomonadaceae</taxon>
        <taxon>Pseudomonas</taxon>
    </lineage>
</organism>